<feature type="compositionally biased region" description="Polar residues" evidence="6">
    <location>
        <begin position="587"/>
        <end position="596"/>
    </location>
</feature>
<comment type="caution">
    <text evidence="8">The sequence shown here is derived from an EMBL/GenBank/DDBJ whole genome shotgun (WGS) entry which is preliminary data.</text>
</comment>
<sequence>MSKRKQCSSPAILNAELEAVRGKVSLEETEESWDKIEQGIVQLTQCCNNGGCDFATEMVAGIRSLSRPINHAMNSERSRLSGSAIELVNALLAGLGSSFEPLVSLFMPTLLGLCGRTNKVFTSRAKACILAAIENTQSPSILPYLADSLTQKSAFLRLAAAEGVLACLNCFNPPDIEKDIRARLIEDVIKLTARDASADVRRAGKLIFEAYKALLPDRVESFIAPLTPVIKKYLDVQGTVTSRSASQALSRGPAATGRVTSRPIGSLQTQKMSSHSRAPSTQCAAATRISGKHAERPTHPPSSEPPREVPAARLRVVSSQTTSSAIAGPSVRETSRKGALRPPSVEPVPSTMQSANRRKDIPCPPAPIIQGPQRVGTVLVKSHDEKPRVGGGARRVLIPATPLPETDDTTTTRAVSRTGPSTKPISVNSLAQSLASKRDSQNDPVTTKVHSTATARAASSAATTTTRPSSRTGPRPMTKLEHPTTKGAISRPGQSRSPTMGVEQQQTSRKPVAEPGRSSQQAVGQKKPVWGGRSSGKASKPIVKGLSIRPKPGGLKSSGTSKPAPEHVPLPPSPTVCPAAVPLPSSPVCSPRQSPQLELPASEELSAQVTDDDTGDVRPPSTSIEATPSRNVNFQESPSKTPITALLSSIQRGFLFTPSSPLSPPQAYVTEIIAHTYRPNSPTAHKNIACVDVIQDGTARQALELMDVN</sequence>
<evidence type="ECO:0000256" key="5">
    <source>
        <dbReference type="ARBA" id="ARBA00022776"/>
    </source>
</evidence>
<dbReference type="GO" id="GO:0005881">
    <property type="term" value="C:cytoplasmic microtubule"/>
    <property type="evidence" value="ECO:0007669"/>
    <property type="project" value="TreeGrafter"/>
</dbReference>
<organism evidence="8 9">
    <name type="scientific">Suillus subaureus</name>
    <dbReference type="NCBI Taxonomy" id="48587"/>
    <lineage>
        <taxon>Eukaryota</taxon>
        <taxon>Fungi</taxon>
        <taxon>Dikarya</taxon>
        <taxon>Basidiomycota</taxon>
        <taxon>Agaricomycotina</taxon>
        <taxon>Agaricomycetes</taxon>
        <taxon>Agaricomycetidae</taxon>
        <taxon>Boletales</taxon>
        <taxon>Suillineae</taxon>
        <taxon>Suillaceae</taxon>
        <taxon>Suillus</taxon>
    </lineage>
</organism>
<evidence type="ECO:0000259" key="7">
    <source>
        <dbReference type="SMART" id="SM01349"/>
    </source>
</evidence>
<dbReference type="GO" id="GO:0090307">
    <property type="term" value="P:mitotic spindle assembly"/>
    <property type="evidence" value="ECO:0007669"/>
    <property type="project" value="TreeGrafter"/>
</dbReference>
<dbReference type="InterPro" id="IPR011989">
    <property type="entry name" value="ARM-like"/>
</dbReference>
<keyword evidence="5" id="KW-0131">Cell cycle</keyword>
<comment type="subcellular location">
    <subcellularLocation>
        <location evidence="1">Cytoplasm</location>
        <location evidence="1">Cytoskeleton</location>
        <location evidence="1">Spindle</location>
    </subcellularLocation>
</comment>
<feature type="region of interest" description="Disordered" evidence="6">
    <location>
        <begin position="383"/>
        <end position="573"/>
    </location>
</feature>
<keyword evidence="4" id="KW-0493">Microtubule</keyword>
<keyword evidence="9" id="KW-1185">Reference proteome</keyword>
<dbReference type="AlphaFoldDB" id="A0A9P7E0J8"/>
<evidence type="ECO:0000256" key="2">
    <source>
        <dbReference type="ARBA" id="ARBA00009549"/>
    </source>
</evidence>
<evidence type="ECO:0000256" key="1">
    <source>
        <dbReference type="ARBA" id="ARBA00004186"/>
    </source>
</evidence>
<dbReference type="PANTHER" id="PTHR21567">
    <property type="entry name" value="CLASP"/>
    <property type="match status" value="1"/>
</dbReference>
<name>A0A9P7E0J8_9AGAM</name>
<dbReference type="Gene3D" id="1.25.10.10">
    <property type="entry name" value="Leucine-rich Repeat Variant"/>
    <property type="match status" value="1"/>
</dbReference>
<keyword evidence="5" id="KW-0498">Mitosis</keyword>
<dbReference type="RefSeq" id="XP_041188147.1">
    <property type="nucleotide sequence ID" value="XM_041343945.1"/>
</dbReference>
<dbReference type="InterPro" id="IPR034085">
    <property type="entry name" value="TOG"/>
</dbReference>
<feature type="region of interest" description="Disordered" evidence="6">
    <location>
        <begin position="585"/>
        <end position="627"/>
    </location>
</feature>
<feature type="compositionally biased region" description="Polar residues" evidence="6">
    <location>
        <begin position="492"/>
        <end position="509"/>
    </location>
</feature>
<dbReference type="OrthoDB" id="46159at2759"/>
<dbReference type="SUPFAM" id="SSF48371">
    <property type="entry name" value="ARM repeat"/>
    <property type="match status" value="1"/>
</dbReference>
<dbReference type="SMART" id="SM01349">
    <property type="entry name" value="TOG"/>
    <property type="match status" value="1"/>
</dbReference>
<evidence type="ECO:0000256" key="4">
    <source>
        <dbReference type="ARBA" id="ARBA00022701"/>
    </source>
</evidence>
<feature type="compositionally biased region" description="Low complexity" evidence="6">
    <location>
        <begin position="451"/>
        <end position="472"/>
    </location>
</feature>
<dbReference type="GeneID" id="64637961"/>
<protein>
    <submittedName>
        <fullName evidence="8">Clasp N terminal-domain-containing protein</fullName>
    </submittedName>
</protein>
<evidence type="ECO:0000256" key="3">
    <source>
        <dbReference type="ARBA" id="ARBA00022618"/>
    </source>
</evidence>
<dbReference type="InterPro" id="IPR016024">
    <property type="entry name" value="ARM-type_fold"/>
</dbReference>
<evidence type="ECO:0000256" key="6">
    <source>
        <dbReference type="SAM" id="MobiDB-lite"/>
    </source>
</evidence>
<feature type="region of interest" description="Disordered" evidence="6">
    <location>
        <begin position="244"/>
        <end position="370"/>
    </location>
</feature>
<evidence type="ECO:0000313" key="9">
    <source>
        <dbReference type="Proteomes" id="UP000807769"/>
    </source>
</evidence>
<accession>A0A9P7E0J8</accession>
<dbReference type="GO" id="GO:1990023">
    <property type="term" value="C:mitotic spindle midzone"/>
    <property type="evidence" value="ECO:0007669"/>
    <property type="project" value="TreeGrafter"/>
</dbReference>
<feature type="compositionally biased region" description="Polar residues" evidence="6">
    <location>
        <begin position="413"/>
        <end position="435"/>
    </location>
</feature>
<dbReference type="GO" id="GO:0005876">
    <property type="term" value="C:spindle microtubule"/>
    <property type="evidence" value="ECO:0007669"/>
    <property type="project" value="TreeGrafter"/>
</dbReference>
<reference evidence="8" key="1">
    <citation type="journal article" date="2020" name="New Phytol.">
        <title>Comparative genomics reveals dynamic genome evolution in host specialist ectomycorrhizal fungi.</title>
        <authorList>
            <person name="Lofgren L.A."/>
            <person name="Nguyen N.H."/>
            <person name="Vilgalys R."/>
            <person name="Ruytinx J."/>
            <person name="Liao H.L."/>
            <person name="Branco S."/>
            <person name="Kuo A."/>
            <person name="LaButti K."/>
            <person name="Lipzen A."/>
            <person name="Andreopoulos W."/>
            <person name="Pangilinan J."/>
            <person name="Riley R."/>
            <person name="Hundley H."/>
            <person name="Na H."/>
            <person name="Barry K."/>
            <person name="Grigoriev I.V."/>
            <person name="Stajich J.E."/>
            <person name="Kennedy P.G."/>
        </authorList>
    </citation>
    <scope>NUCLEOTIDE SEQUENCE</scope>
    <source>
        <strain evidence="8">MN1</strain>
    </source>
</reference>
<feature type="domain" description="TOG" evidence="7">
    <location>
        <begin position="16"/>
        <end position="246"/>
    </location>
</feature>
<dbReference type="GO" id="GO:0051301">
    <property type="term" value="P:cell division"/>
    <property type="evidence" value="ECO:0007669"/>
    <property type="project" value="UniProtKB-KW"/>
</dbReference>
<proteinExistence type="inferred from homology"/>
<dbReference type="GO" id="GO:0008017">
    <property type="term" value="F:microtubule binding"/>
    <property type="evidence" value="ECO:0007669"/>
    <property type="project" value="TreeGrafter"/>
</dbReference>
<dbReference type="EMBL" id="JABBWG010000042">
    <property type="protein sequence ID" value="KAG1807613.1"/>
    <property type="molecule type" value="Genomic_DNA"/>
</dbReference>
<dbReference type="GO" id="GO:0005815">
    <property type="term" value="C:microtubule organizing center"/>
    <property type="evidence" value="ECO:0007669"/>
    <property type="project" value="TreeGrafter"/>
</dbReference>
<gene>
    <name evidence="8" type="ORF">BJ212DRAFT_736345</name>
</gene>
<dbReference type="Pfam" id="PF12348">
    <property type="entry name" value="CLASP_N"/>
    <property type="match status" value="1"/>
</dbReference>
<keyword evidence="3" id="KW-0132">Cell division</keyword>
<dbReference type="PANTHER" id="PTHR21567:SF60">
    <property type="entry name" value="CLASP N-TERMINAL DOMAIN-CONTAINING PROTEIN"/>
    <property type="match status" value="1"/>
</dbReference>
<evidence type="ECO:0000313" key="8">
    <source>
        <dbReference type="EMBL" id="KAG1807613.1"/>
    </source>
</evidence>
<dbReference type="Proteomes" id="UP000807769">
    <property type="component" value="Unassembled WGS sequence"/>
</dbReference>
<comment type="similarity">
    <text evidence="2">Belongs to the CLASP family.</text>
</comment>
<dbReference type="InterPro" id="IPR024395">
    <property type="entry name" value="CLASP_N_dom"/>
</dbReference>
<feature type="compositionally biased region" description="Polar residues" evidence="6">
    <location>
        <begin position="266"/>
        <end position="284"/>
    </location>
</feature>